<sequence length="100" mass="11097">MPEIYFQVHVPIRNSVRPEQCGLHVFTGAADTWAAALRIARETCDRATAAQKAGLPAPGRRPDGWSARGLRPGWVLDWAGATVDAWRPDGRLRLSRRHLS</sequence>
<dbReference type="GeneID" id="91308513"/>
<dbReference type="Proteomes" id="UP000078468">
    <property type="component" value="Chromosome"/>
</dbReference>
<dbReference type="RefSeq" id="WP_064730587.1">
    <property type="nucleotide sequence ID" value="NZ_BMRX01000007.1"/>
</dbReference>
<evidence type="ECO:0000313" key="4">
    <source>
        <dbReference type="Proteomes" id="UP001585018"/>
    </source>
</evidence>
<name>A0A191V5T1_9ACTN</name>
<reference evidence="2 4" key="2">
    <citation type="submission" date="2024-01" db="EMBL/GenBank/DDBJ databases">
        <title>Genome mining of biosynthetic gene clusters to explore secondary metabolites of Streptomyces sp.</title>
        <authorList>
            <person name="Baig A."/>
            <person name="Ajitkumar Shintre N."/>
            <person name="Kumar H."/>
            <person name="Anbarasu A."/>
            <person name="Ramaiah S."/>
        </authorList>
    </citation>
    <scope>NUCLEOTIDE SEQUENCE [LARGE SCALE GENOMIC DNA]</scope>
    <source>
        <strain evidence="2 4">A03</strain>
    </source>
</reference>
<accession>A0A191V5T1</accession>
<dbReference type="Proteomes" id="UP001585018">
    <property type="component" value="Unassembled WGS sequence"/>
</dbReference>
<organism evidence="1 3">
    <name type="scientific">Streptomyces parvulus</name>
    <dbReference type="NCBI Taxonomy" id="146923"/>
    <lineage>
        <taxon>Bacteria</taxon>
        <taxon>Bacillati</taxon>
        <taxon>Actinomycetota</taxon>
        <taxon>Actinomycetes</taxon>
        <taxon>Kitasatosporales</taxon>
        <taxon>Streptomycetaceae</taxon>
        <taxon>Streptomyces</taxon>
    </lineage>
</organism>
<evidence type="ECO:0000313" key="3">
    <source>
        <dbReference type="Proteomes" id="UP000078468"/>
    </source>
</evidence>
<reference evidence="1 3" key="1">
    <citation type="submission" date="2016-05" db="EMBL/GenBank/DDBJ databases">
        <title>Non-Contiguous Finished Genome Sequence of Streptomyces parvulus 2297 Integrated Site-Specifically with Actinophage R4.</title>
        <authorList>
            <person name="Nishizawa T."/>
            <person name="Miura T."/>
            <person name="Harada C."/>
            <person name="Guo Y."/>
            <person name="Narisawa K."/>
            <person name="Ohta H."/>
            <person name="Takahashi H."/>
            <person name="Shirai M."/>
        </authorList>
    </citation>
    <scope>NUCLEOTIDE SEQUENCE [LARGE SCALE GENOMIC DNA]</scope>
    <source>
        <strain evidence="1 3">2297</strain>
    </source>
</reference>
<proteinExistence type="predicted"/>
<keyword evidence="4" id="KW-1185">Reference proteome</keyword>
<evidence type="ECO:0000313" key="2">
    <source>
        <dbReference type="EMBL" id="MFB8749266.1"/>
    </source>
</evidence>
<dbReference type="EMBL" id="CP015866">
    <property type="protein sequence ID" value="ANJ10267.1"/>
    <property type="molecule type" value="Genomic_DNA"/>
</dbReference>
<dbReference type="KEGG" id="spav:Spa2297_26805"/>
<evidence type="ECO:0000313" key="1">
    <source>
        <dbReference type="EMBL" id="ANJ10267.1"/>
    </source>
</evidence>
<protein>
    <submittedName>
        <fullName evidence="1">Uncharacterized protein</fullName>
    </submittedName>
</protein>
<dbReference type="EMBL" id="JAYMRR010000004">
    <property type="protein sequence ID" value="MFB8749266.1"/>
    <property type="molecule type" value="Genomic_DNA"/>
</dbReference>
<gene>
    <name evidence="1" type="ORF">Spa2297_26805</name>
    <name evidence="2" type="ORF">VSS30_10695</name>
</gene>
<dbReference type="AlphaFoldDB" id="A0A191V5T1"/>